<gene>
    <name evidence="6" type="ORF">AGOS_AFR575C</name>
</gene>
<name>Q752J9_EREGS</name>
<dbReference type="STRING" id="284811.Q752J9"/>
<dbReference type="AlphaFoldDB" id="Q752J9"/>
<dbReference type="InterPro" id="IPR001708">
    <property type="entry name" value="YidC/ALB3/OXA1/COX18"/>
</dbReference>
<dbReference type="InParanoid" id="Q752J9"/>
<dbReference type="OrthoDB" id="2148490at2759"/>
<comment type="similarity">
    <text evidence="2">Belongs to the OXA1/ALB3/YidC family.</text>
</comment>
<keyword evidence="3" id="KW-0812">Transmembrane</keyword>
<evidence type="ECO:0000256" key="1">
    <source>
        <dbReference type="ARBA" id="ARBA00004141"/>
    </source>
</evidence>
<dbReference type="FunCoup" id="Q752J9">
    <property type="interactions" value="77"/>
</dbReference>
<accession>Q752J9</accession>
<dbReference type="EMBL" id="AE016819">
    <property type="protein sequence ID" value="AAS53946.1"/>
    <property type="molecule type" value="Genomic_DNA"/>
</dbReference>
<comment type="subcellular location">
    <subcellularLocation>
        <location evidence="1">Membrane</location>
        <topology evidence="1">Multi-pass membrane protein</topology>
    </subcellularLocation>
</comment>
<reference evidence="7" key="2">
    <citation type="journal article" date="2013" name="G3 (Bethesda)">
        <title>Genomes of Ashbya fungi isolated from insects reveal four mating-type loci, numerous translocations, lack of transposons, and distinct gene duplications.</title>
        <authorList>
            <person name="Dietrich F.S."/>
            <person name="Voegeli S."/>
            <person name="Kuo S."/>
            <person name="Philippsen P."/>
        </authorList>
    </citation>
    <scope>GENOME REANNOTATION</scope>
    <source>
        <strain evidence="7">ATCC 10895 / CBS 109.51 / FGSC 9923 / NRRL Y-1056</strain>
    </source>
</reference>
<evidence type="ECO:0000256" key="5">
    <source>
        <dbReference type="ARBA" id="ARBA00023136"/>
    </source>
</evidence>
<dbReference type="KEGG" id="ago:AGOS_AFR575C"/>
<dbReference type="RefSeq" id="NP_986122.1">
    <property type="nucleotide sequence ID" value="NM_212258.1"/>
</dbReference>
<dbReference type="PANTHER" id="PTHR12428:SF65">
    <property type="entry name" value="CYTOCHROME C OXIDASE ASSEMBLY PROTEIN COX18, MITOCHONDRIAL"/>
    <property type="match status" value="1"/>
</dbReference>
<evidence type="ECO:0000256" key="3">
    <source>
        <dbReference type="ARBA" id="ARBA00022692"/>
    </source>
</evidence>
<keyword evidence="5" id="KW-0472">Membrane</keyword>
<reference evidence="6 7" key="1">
    <citation type="journal article" date="2004" name="Science">
        <title>The Ashbya gossypii genome as a tool for mapping the ancient Saccharomyces cerevisiae genome.</title>
        <authorList>
            <person name="Dietrich F.S."/>
            <person name="Voegeli S."/>
            <person name="Brachat S."/>
            <person name="Lerch A."/>
            <person name="Gates K."/>
            <person name="Steiner S."/>
            <person name="Mohr C."/>
            <person name="Pohlmann R."/>
            <person name="Luedi P."/>
            <person name="Choi S."/>
            <person name="Wing R.A."/>
            <person name="Flavier A."/>
            <person name="Gaffney T.D."/>
            <person name="Philippsen P."/>
        </authorList>
    </citation>
    <scope>NUCLEOTIDE SEQUENCE [LARGE SCALE GENOMIC DNA]</scope>
    <source>
        <strain evidence="7">ATCC 10895 / CBS 109.51 / FGSC 9923 / NRRL Y-1056</strain>
    </source>
</reference>
<dbReference type="GO" id="GO:0032977">
    <property type="term" value="F:membrane insertase activity"/>
    <property type="evidence" value="ECO:0000318"/>
    <property type="project" value="GO_Central"/>
</dbReference>
<dbReference type="PANTHER" id="PTHR12428">
    <property type="entry name" value="OXA1"/>
    <property type="match status" value="1"/>
</dbReference>
<dbReference type="GO" id="GO:0033617">
    <property type="term" value="P:mitochondrial respiratory chain complex IV assembly"/>
    <property type="evidence" value="ECO:0000318"/>
    <property type="project" value="GO_Central"/>
</dbReference>
<evidence type="ECO:0000256" key="4">
    <source>
        <dbReference type="ARBA" id="ARBA00022989"/>
    </source>
</evidence>
<evidence type="ECO:0000313" key="7">
    <source>
        <dbReference type="Proteomes" id="UP000000591"/>
    </source>
</evidence>
<keyword evidence="7" id="KW-1185">Reference proteome</keyword>
<sequence length="309" mass="33353">MLAVTARQGVRVHGRRAFGSFGTVAEGLTALHAASGLPWLALVPLTTVALRTAVTLPLSIWHRRRLIKQQELRRVVQAVAPVAKLRLAAAASRAQTADGAVSSAGTPVGAADGPAAGARGLTPQHILLLAMKETRRRQRALFAENGVQLWKNAVLPAVQLPLWVGVSLGIRQLADQPLMDANMPQAHVLSHLSEQTWLTRAASLDLGVPLAEAPMLVPVVLGVLAMVNVEYNGRLMQSTGAAGVETTTDPTSRRAHIFASIMNLSRISSLFLMGVSSQAPLLLSLYWLSSQLYSLLQNMLLEWLWPYRR</sequence>
<dbReference type="OMA" id="WQRKRIV"/>
<dbReference type="GO" id="GO:0005743">
    <property type="term" value="C:mitochondrial inner membrane"/>
    <property type="evidence" value="ECO:0000318"/>
    <property type="project" value="GO_Central"/>
</dbReference>
<dbReference type="Proteomes" id="UP000000591">
    <property type="component" value="Chromosome VI"/>
</dbReference>
<keyword evidence="4" id="KW-1133">Transmembrane helix</keyword>
<evidence type="ECO:0000256" key="2">
    <source>
        <dbReference type="ARBA" id="ARBA00009877"/>
    </source>
</evidence>
<dbReference type="eggNOG" id="KOG1239">
    <property type="taxonomic scope" value="Eukaryota"/>
</dbReference>
<evidence type="ECO:0000313" key="6">
    <source>
        <dbReference type="EMBL" id="AAS53946.1"/>
    </source>
</evidence>
<proteinExistence type="inferred from homology"/>
<dbReference type="GO" id="GO:0032979">
    <property type="term" value="P:protein insertion into mitochondrial inner membrane from matrix"/>
    <property type="evidence" value="ECO:0000318"/>
    <property type="project" value="GO_Central"/>
</dbReference>
<protein>
    <submittedName>
        <fullName evidence="6">AFR575Cp</fullName>
    </submittedName>
</protein>
<dbReference type="GeneID" id="4622404"/>
<organism evidence="6 7">
    <name type="scientific">Eremothecium gossypii (strain ATCC 10895 / CBS 109.51 / FGSC 9923 / NRRL Y-1056)</name>
    <name type="common">Yeast</name>
    <name type="synonym">Ashbya gossypii</name>
    <dbReference type="NCBI Taxonomy" id="284811"/>
    <lineage>
        <taxon>Eukaryota</taxon>
        <taxon>Fungi</taxon>
        <taxon>Dikarya</taxon>
        <taxon>Ascomycota</taxon>
        <taxon>Saccharomycotina</taxon>
        <taxon>Saccharomycetes</taxon>
        <taxon>Saccharomycetales</taxon>
        <taxon>Saccharomycetaceae</taxon>
        <taxon>Eremothecium</taxon>
    </lineage>
</organism>
<dbReference type="HOGENOM" id="CLU_029282_2_1_1"/>